<dbReference type="EMBL" id="MBFS01001643">
    <property type="protein sequence ID" value="PVV00780.1"/>
    <property type="molecule type" value="Genomic_DNA"/>
</dbReference>
<name>A0A2T9Z876_9FUNG</name>
<sequence>MKLKMVIYTASLETDPFLEKIFEFSLWRNQKIKHLETTTNNILYKATKYIKLESKNAFDQTTTLDTKISFKTEIHRSHYQWICEN</sequence>
<gene>
    <name evidence="1" type="ORF">BB560_004824</name>
</gene>
<accession>A0A2T9Z876</accession>
<keyword evidence="2" id="KW-1185">Reference proteome</keyword>
<evidence type="ECO:0000313" key="1">
    <source>
        <dbReference type="EMBL" id="PVV00780.1"/>
    </source>
</evidence>
<reference evidence="1 2" key="1">
    <citation type="journal article" date="2018" name="MBio">
        <title>Comparative Genomics Reveals the Core Gene Toolbox for the Fungus-Insect Symbiosis.</title>
        <authorList>
            <person name="Wang Y."/>
            <person name="Stata M."/>
            <person name="Wang W."/>
            <person name="Stajich J.E."/>
            <person name="White M.M."/>
            <person name="Moncalvo J.M."/>
        </authorList>
    </citation>
    <scope>NUCLEOTIDE SEQUENCE [LARGE SCALE GENOMIC DNA]</scope>
    <source>
        <strain evidence="1 2">SC-DP-2</strain>
    </source>
</reference>
<proteinExistence type="predicted"/>
<protein>
    <submittedName>
        <fullName evidence="1">Uncharacterized protein</fullName>
    </submittedName>
</protein>
<comment type="caution">
    <text evidence="1">The sequence shown here is derived from an EMBL/GenBank/DDBJ whole genome shotgun (WGS) entry which is preliminary data.</text>
</comment>
<organism evidence="1 2">
    <name type="scientific">Smittium megazygosporum</name>
    <dbReference type="NCBI Taxonomy" id="133381"/>
    <lineage>
        <taxon>Eukaryota</taxon>
        <taxon>Fungi</taxon>
        <taxon>Fungi incertae sedis</taxon>
        <taxon>Zoopagomycota</taxon>
        <taxon>Kickxellomycotina</taxon>
        <taxon>Harpellomycetes</taxon>
        <taxon>Harpellales</taxon>
        <taxon>Legeriomycetaceae</taxon>
        <taxon>Smittium</taxon>
    </lineage>
</organism>
<evidence type="ECO:0000313" key="2">
    <source>
        <dbReference type="Proteomes" id="UP000245609"/>
    </source>
</evidence>
<dbReference type="Proteomes" id="UP000245609">
    <property type="component" value="Unassembled WGS sequence"/>
</dbReference>
<dbReference type="AlphaFoldDB" id="A0A2T9Z876"/>